<evidence type="ECO:0000313" key="3">
    <source>
        <dbReference type="Proteomes" id="UP001596119"/>
    </source>
</evidence>
<evidence type="ECO:0000256" key="1">
    <source>
        <dbReference type="SAM" id="MobiDB-lite"/>
    </source>
</evidence>
<proteinExistence type="predicted"/>
<dbReference type="EMBL" id="JBHSQK010000007">
    <property type="protein sequence ID" value="MFC5947265.1"/>
    <property type="molecule type" value="Genomic_DNA"/>
</dbReference>
<dbReference type="RefSeq" id="WP_379563957.1">
    <property type="nucleotide sequence ID" value="NZ_JBHSQK010000007.1"/>
</dbReference>
<evidence type="ECO:0000313" key="2">
    <source>
        <dbReference type="EMBL" id="MFC5947265.1"/>
    </source>
</evidence>
<sequence>MSGEQEHGTPGETGGAEGVRPFLPGPVPSPSDLAKVRRLTPRPRVSPEAGEREPLEPRGPVRDPDRARILLRYARLMSTGRPVFCKPSRAELAGTAPRRQGVGADGKVIYPDRESAEAAARELEELGARAQRAYVCKRSRHGHYHLTTDLVRERQRTAGTVEVPAQARESPLDPRTAAALAAIPRQRDRRSA</sequence>
<accession>A0ABW1I2D0</accession>
<reference evidence="3" key="1">
    <citation type="journal article" date="2019" name="Int. J. Syst. Evol. Microbiol.">
        <title>The Global Catalogue of Microorganisms (GCM) 10K type strain sequencing project: providing services to taxonomists for standard genome sequencing and annotation.</title>
        <authorList>
            <consortium name="The Broad Institute Genomics Platform"/>
            <consortium name="The Broad Institute Genome Sequencing Center for Infectious Disease"/>
            <person name="Wu L."/>
            <person name="Ma J."/>
        </authorList>
    </citation>
    <scope>NUCLEOTIDE SEQUENCE [LARGE SCALE GENOMIC DNA]</scope>
    <source>
        <strain evidence="3">CGMCC 4.7397</strain>
    </source>
</reference>
<feature type="region of interest" description="Disordered" evidence="1">
    <location>
        <begin position="1"/>
        <end position="66"/>
    </location>
</feature>
<feature type="region of interest" description="Disordered" evidence="1">
    <location>
        <begin position="155"/>
        <end position="174"/>
    </location>
</feature>
<keyword evidence="3" id="KW-1185">Reference proteome</keyword>
<gene>
    <name evidence="2" type="ORF">ACFQH9_03110</name>
</gene>
<feature type="compositionally biased region" description="Basic and acidic residues" evidence="1">
    <location>
        <begin position="49"/>
        <end position="66"/>
    </location>
</feature>
<name>A0ABW1I2D0_9PSEU</name>
<protein>
    <submittedName>
        <fullName evidence="2">Uncharacterized protein</fullName>
    </submittedName>
</protein>
<organism evidence="2 3">
    <name type="scientific">Pseudonocardia lutea</name>
    <dbReference type="NCBI Taxonomy" id="2172015"/>
    <lineage>
        <taxon>Bacteria</taxon>
        <taxon>Bacillati</taxon>
        <taxon>Actinomycetota</taxon>
        <taxon>Actinomycetes</taxon>
        <taxon>Pseudonocardiales</taxon>
        <taxon>Pseudonocardiaceae</taxon>
        <taxon>Pseudonocardia</taxon>
    </lineage>
</organism>
<comment type="caution">
    <text evidence="2">The sequence shown here is derived from an EMBL/GenBank/DDBJ whole genome shotgun (WGS) entry which is preliminary data.</text>
</comment>
<dbReference type="Proteomes" id="UP001596119">
    <property type="component" value="Unassembled WGS sequence"/>
</dbReference>